<reference evidence="5" key="1">
    <citation type="submission" date="2022-11" db="UniProtKB">
        <authorList>
            <consortium name="WormBaseParasite"/>
        </authorList>
    </citation>
    <scope>IDENTIFICATION</scope>
</reference>
<keyword evidence="3" id="KW-0732">Signal</keyword>
<keyword evidence="2" id="KW-0472">Membrane</keyword>
<protein>
    <submittedName>
        <fullName evidence="5">Uncharacterized protein</fullName>
    </submittedName>
</protein>
<accession>A0A914PPB4</accession>
<dbReference type="AlphaFoldDB" id="A0A914PPB4"/>
<sequence length="147" mass="15935">MMWSFKWLLLLTYFVLTTSFGPSGPIQIPDQHPMAPIGPSPHWNNPAERAKEMEEWKQENSKSWNDFKKTSDKAEATATWIIVIAIVIPLVIIILIGVGIGLAIYCAMKKKRSGGGGVVISQPPPPPPPPPQPAGPGGFTLNANVVV</sequence>
<keyword evidence="2" id="KW-1133">Transmembrane helix</keyword>
<feature type="region of interest" description="Disordered" evidence="1">
    <location>
        <begin position="116"/>
        <end position="139"/>
    </location>
</feature>
<evidence type="ECO:0000256" key="1">
    <source>
        <dbReference type="SAM" id="MobiDB-lite"/>
    </source>
</evidence>
<feature type="chain" id="PRO_5037640455" evidence="3">
    <location>
        <begin position="20"/>
        <end position="147"/>
    </location>
</feature>
<proteinExistence type="predicted"/>
<keyword evidence="4" id="KW-1185">Reference proteome</keyword>
<evidence type="ECO:0000256" key="2">
    <source>
        <dbReference type="SAM" id="Phobius"/>
    </source>
</evidence>
<evidence type="ECO:0000313" key="4">
    <source>
        <dbReference type="Proteomes" id="UP000887578"/>
    </source>
</evidence>
<keyword evidence="2" id="KW-0812">Transmembrane</keyword>
<dbReference type="WBParaSite" id="PDA_v2.g16647.t1">
    <property type="protein sequence ID" value="PDA_v2.g16647.t1"/>
    <property type="gene ID" value="PDA_v2.g16647"/>
</dbReference>
<feature type="compositionally biased region" description="Pro residues" evidence="1">
    <location>
        <begin position="122"/>
        <end position="134"/>
    </location>
</feature>
<evidence type="ECO:0000256" key="3">
    <source>
        <dbReference type="SAM" id="SignalP"/>
    </source>
</evidence>
<evidence type="ECO:0000313" key="5">
    <source>
        <dbReference type="WBParaSite" id="PDA_v2.g16647.t1"/>
    </source>
</evidence>
<organism evidence="4 5">
    <name type="scientific">Panagrolaimus davidi</name>
    <dbReference type="NCBI Taxonomy" id="227884"/>
    <lineage>
        <taxon>Eukaryota</taxon>
        <taxon>Metazoa</taxon>
        <taxon>Ecdysozoa</taxon>
        <taxon>Nematoda</taxon>
        <taxon>Chromadorea</taxon>
        <taxon>Rhabditida</taxon>
        <taxon>Tylenchina</taxon>
        <taxon>Panagrolaimomorpha</taxon>
        <taxon>Panagrolaimoidea</taxon>
        <taxon>Panagrolaimidae</taxon>
        <taxon>Panagrolaimus</taxon>
    </lineage>
</organism>
<dbReference type="Proteomes" id="UP000887578">
    <property type="component" value="Unplaced"/>
</dbReference>
<feature type="signal peptide" evidence="3">
    <location>
        <begin position="1"/>
        <end position="19"/>
    </location>
</feature>
<name>A0A914PPB4_9BILA</name>
<feature type="transmembrane region" description="Helical" evidence="2">
    <location>
        <begin position="78"/>
        <end position="105"/>
    </location>
</feature>